<feature type="transmembrane region" description="Helical" evidence="1">
    <location>
        <begin position="27"/>
        <end position="45"/>
    </location>
</feature>
<keyword evidence="1" id="KW-0472">Membrane</keyword>
<comment type="caution">
    <text evidence="2">The sequence shown here is derived from an EMBL/GenBank/DDBJ whole genome shotgun (WGS) entry which is preliminary data.</text>
</comment>
<dbReference type="EMBL" id="JAGSXH010000007">
    <property type="protein sequence ID" value="MBS2962095.1"/>
    <property type="molecule type" value="Genomic_DNA"/>
</dbReference>
<keyword evidence="1" id="KW-1133">Transmembrane helix</keyword>
<sequence>MLLLVLLVVVPVAVVFAARRLAGHPMVLVGRDLAVSVFLVGRFVYRAARLLVRFIVGEVRSWQISRSSFRA</sequence>
<protein>
    <submittedName>
        <fullName evidence="2">Uncharacterized protein</fullName>
    </submittedName>
</protein>
<keyword evidence="1" id="KW-0812">Transmembrane</keyword>
<proteinExistence type="predicted"/>
<name>A0A8J8BB53_9ACTN</name>
<dbReference type="RefSeq" id="WP_211464396.1">
    <property type="nucleotide sequence ID" value="NZ_JAGSXH010000007.1"/>
</dbReference>
<organism evidence="2 3">
    <name type="scientific">Actinocrinis puniceicyclus</name>
    <dbReference type="NCBI Taxonomy" id="977794"/>
    <lineage>
        <taxon>Bacteria</taxon>
        <taxon>Bacillati</taxon>
        <taxon>Actinomycetota</taxon>
        <taxon>Actinomycetes</taxon>
        <taxon>Catenulisporales</taxon>
        <taxon>Actinospicaceae</taxon>
        <taxon>Actinocrinis</taxon>
    </lineage>
</organism>
<accession>A0A8J8BB53</accession>
<keyword evidence="3" id="KW-1185">Reference proteome</keyword>
<gene>
    <name evidence="2" type="ORF">KGA66_03480</name>
</gene>
<dbReference type="AlphaFoldDB" id="A0A8J8BB53"/>
<evidence type="ECO:0000313" key="3">
    <source>
        <dbReference type="Proteomes" id="UP000677913"/>
    </source>
</evidence>
<evidence type="ECO:0000256" key="1">
    <source>
        <dbReference type="SAM" id="Phobius"/>
    </source>
</evidence>
<reference evidence="2" key="1">
    <citation type="submission" date="2021-04" db="EMBL/GenBank/DDBJ databases">
        <title>Genome based classification of Actinospica acidithermotolerans sp. nov., an actinobacterium isolated from an Indonesian hot spring.</title>
        <authorList>
            <person name="Kusuma A.B."/>
            <person name="Putra K.E."/>
            <person name="Nafisah S."/>
            <person name="Loh J."/>
            <person name="Nouioui I."/>
            <person name="Goodfellow M."/>
        </authorList>
    </citation>
    <scope>NUCLEOTIDE SEQUENCE</scope>
    <source>
        <strain evidence="2">DSM 45618</strain>
    </source>
</reference>
<evidence type="ECO:0000313" key="2">
    <source>
        <dbReference type="EMBL" id="MBS2962095.1"/>
    </source>
</evidence>
<dbReference type="Proteomes" id="UP000677913">
    <property type="component" value="Unassembled WGS sequence"/>
</dbReference>